<proteinExistence type="predicted"/>
<name>A0A514D8L6_9VIRU</name>
<evidence type="ECO:0000256" key="1">
    <source>
        <dbReference type="SAM" id="MobiDB-lite"/>
    </source>
</evidence>
<accession>A0A514D8L6</accession>
<feature type="region of interest" description="Disordered" evidence="1">
    <location>
        <begin position="24"/>
        <end position="44"/>
    </location>
</feature>
<evidence type="ECO:0000313" key="2">
    <source>
        <dbReference type="EMBL" id="QDH89926.1"/>
    </source>
</evidence>
<evidence type="ECO:0008006" key="3">
    <source>
        <dbReference type="Google" id="ProtNLM"/>
    </source>
</evidence>
<organism evidence="2">
    <name type="scientific">Leviviridae sp</name>
    <dbReference type="NCBI Taxonomy" id="2027243"/>
    <lineage>
        <taxon>Viruses</taxon>
        <taxon>Riboviria</taxon>
        <taxon>Orthornavirae</taxon>
        <taxon>Lenarviricota</taxon>
        <taxon>Leviviricetes</taxon>
        <taxon>Norzivirales</taxon>
        <taxon>Fiersviridae</taxon>
    </lineage>
</organism>
<reference evidence="2" key="1">
    <citation type="submission" date="2019-05" db="EMBL/GenBank/DDBJ databases">
        <title>Metatranscriptomic reconstruction reveals RNA viruses with the potential to shape carbon cycling in soil.</title>
        <authorList>
            <person name="Starr E.P."/>
            <person name="Nuccio E."/>
            <person name="Pett-Ridge J."/>
            <person name="Banfield J.F."/>
            <person name="Firestone M.K."/>
        </authorList>
    </citation>
    <scope>NUCLEOTIDE SEQUENCE</scope>
    <source>
        <strain evidence="2">H2_Rhizo_Litter_49_scaffold_1385</strain>
    </source>
</reference>
<sequence length="398" mass="44048">MVKAENPSHTQIDDYSESISDTIGSQITDSEGHPWRGNKNHTTNIGGDFYTNKVTFSGPTRKLLNASYLAGTEIRSVELNAPVAAISPNAVGTPINIGSSKDSIIEKGATAVARCKPTNSVADTSTFLGELIKDHLPRVPGIALWERKLKALVSVGDEFLNTAFGWAPLVSDVKSIASGIRHADSVLRQFERDSGNLVRRQYHFEPEKSTYRSMFRHNVPCWYGDSNTVGQVNEYLGFGDVFLTVETVKECWFSGGFTYYVPQGKDYREKLIRNALEADKVFGTNLTPETLWELTPWSWAIDWFSNAGDVVSNLSDMATYGLVMRYGYVMETSINRHTYSFVRTDGVFPSPFDIPDLVVTNITKQRYGANPFGFGLTWDGLNSFQLAIAAALGFSHSG</sequence>
<protein>
    <recommendedName>
        <fullName evidence="3">Maturation</fullName>
    </recommendedName>
</protein>
<dbReference type="EMBL" id="MN035124">
    <property type="protein sequence ID" value="QDH89926.1"/>
    <property type="molecule type" value="Genomic_RNA"/>
</dbReference>
<gene>
    <name evidence="2" type="ORF">H2RhizoLitter491385_000003</name>
</gene>